<feature type="compositionally biased region" description="Basic and acidic residues" evidence="1">
    <location>
        <begin position="46"/>
        <end position="70"/>
    </location>
</feature>
<reference evidence="2 3" key="1">
    <citation type="submission" date="2022-05" db="EMBL/GenBank/DDBJ databases">
        <authorList>
            <consortium name="Genoscope - CEA"/>
            <person name="William W."/>
        </authorList>
    </citation>
    <scope>NUCLEOTIDE SEQUENCE [LARGE SCALE GENOMIC DNA]</scope>
</reference>
<feature type="region of interest" description="Disordered" evidence="1">
    <location>
        <begin position="116"/>
        <end position="194"/>
    </location>
</feature>
<dbReference type="PANTHER" id="PTHR33244">
    <property type="entry name" value="INTEGRASE CATALYTIC DOMAIN-CONTAINING PROTEIN-RELATED"/>
    <property type="match status" value="1"/>
</dbReference>
<feature type="region of interest" description="Disordered" evidence="1">
    <location>
        <begin position="45"/>
        <end position="73"/>
    </location>
</feature>
<accession>A0ABN8RKM5</accession>
<name>A0ABN8RKM5_9CNID</name>
<dbReference type="PANTHER" id="PTHR33244:SF3">
    <property type="entry name" value="PEPTIDASE A2 DOMAIN-CONTAINING PROTEIN"/>
    <property type="match status" value="1"/>
</dbReference>
<sequence>MAYRATPIPATGKTPSELIMGRLIRTTLPTLTKVLEPKLPNHSAVKRADVKAKRGYKESFDKRNGSRELPKLQPGDWVRTKLDKEKQWTTEAKVVSEDRSPRSYIIDTGGRRLRGNRRYLRKVPTPTRYDTAGDDSQIPDINSEPTSKVVQVEDTNVPGSSNASPDQSDQNAIPEQRTSSGRLGRKPTRYREDI</sequence>
<organism evidence="2 3">
    <name type="scientific">Porites lobata</name>
    <dbReference type="NCBI Taxonomy" id="104759"/>
    <lineage>
        <taxon>Eukaryota</taxon>
        <taxon>Metazoa</taxon>
        <taxon>Cnidaria</taxon>
        <taxon>Anthozoa</taxon>
        <taxon>Hexacorallia</taxon>
        <taxon>Scleractinia</taxon>
        <taxon>Fungiina</taxon>
        <taxon>Poritidae</taxon>
        <taxon>Porites</taxon>
    </lineage>
</organism>
<comment type="caution">
    <text evidence="2">The sequence shown here is derived from an EMBL/GenBank/DDBJ whole genome shotgun (WGS) entry which is preliminary data.</text>
</comment>
<protein>
    <recommendedName>
        <fullName evidence="4">Neurotrophin-3</fullName>
    </recommendedName>
</protein>
<evidence type="ECO:0000313" key="3">
    <source>
        <dbReference type="Proteomes" id="UP001159405"/>
    </source>
</evidence>
<feature type="compositionally biased region" description="Polar residues" evidence="1">
    <location>
        <begin position="139"/>
        <end position="181"/>
    </location>
</feature>
<proteinExistence type="predicted"/>
<evidence type="ECO:0008006" key="4">
    <source>
        <dbReference type="Google" id="ProtNLM"/>
    </source>
</evidence>
<evidence type="ECO:0000256" key="1">
    <source>
        <dbReference type="SAM" id="MobiDB-lite"/>
    </source>
</evidence>
<dbReference type="Proteomes" id="UP001159405">
    <property type="component" value="Unassembled WGS sequence"/>
</dbReference>
<evidence type="ECO:0000313" key="2">
    <source>
        <dbReference type="EMBL" id="CAH3179323.1"/>
    </source>
</evidence>
<gene>
    <name evidence="2" type="ORF">PLOB_00021783</name>
</gene>
<dbReference type="EMBL" id="CALNXK010000254">
    <property type="protein sequence ID" value="CAH3179323.1"/>
    <property type="molecule type" value="Genomic_DNA"/>
</dbReference>
<keyword evidence="3" id="KW-1185">Reference proteome</keyword>